<dbReference type="InterPro" id="IPR000847">
    <property type="entry name" value="LysR_HTH_N"/>
</dbReference>
<dbReference type="EMBL" id="CP148074">
    <property type="protein sequence ID" value="WXL24851.1"/>
    <property type="molecule type" value="Genomic_DNA"/>
</dbReference>
<evidence type="ECO:0000256" key="4">
    <source>
        <dbReference type="ARBA" id="ARBA00023163"/>
    </source>
</evidence>
<dbReference type="CDD" id="cd08422">
    <property type="entry name" value="PBP2_CrgA_like"/>
    <property type="match status" value="1"/>
</dbReference>
<keyword evidence="2" id="KW-0805">Transcription regulation</keyword>
<evidence type="ECO:0000259" key="5">
    <source>
        <dbReference type="PROSITE" id="PS50931"/>
    </source>
</evidence>
<organism evidence="6 7">
    <name type="scientific">Ectopseudomonas mendocina</name>
    <name type="common">Pseudomonas mendocina</name>
    <dbReference type="NCBI Taxonomy" id="300"/>
    <lineage>
        <taxon>Bacteria</taxon>
        <taxon>Pseudomonadati</taxon>
        <taxon>Pseudomonadota</taxon>
        <taxon>Gammaproteobacteria</taxon>
        <taxon>Pseudomonadales</taxon>
        <taxon>Pseudomonadaceae</taxon>
        <taxon>Ectopseudomonas</taxon>
    </lineage>
</organism>
<dbReference type="Gene3D" id="3.40.190.290">
    <property type="match status" value="1"/>
</dbReference>
<keyword evidence="7" id="KW-1185">Reference proteome</keyword>
<gene>
    <name evidence="6" type="ORF">WG219_16265</name>
</gene>
<dbReference type="InterPro" id="IPR036390">
    <property type="entry name" value="WH_DNA-bd_sf"/>
</dbReference>
<dbReference type="Gene3D" id="1.10.10.10">
    <property type="entry name" value="Winged helix-like DNA-binding domain superfamily/Winged helix DNA-binding domain"/>
    <property type="match status" value="1"/>
</dbReference>
<sequence length="305" mass="33910">MKLDLQEIETFIQVVEHGSVSLAAEHINVSKSVVSKRLSDLEKRLNANLLYRSTRKVTPTENGRQFYKQSKAAIADLSEAAESAAFADSGLCGSMRILAPMSLGTLWLAPRVAEFMQLHPRIQINLQLDDRLTDFEREGYDLCLRISRIRDSALIARELSNSPRHLCCSPAYAEQHGVPLNAAEILDHPIIGYSNVSASQVWAFHSLDNPNELVSLSPQGRFTTNNGEVMRDMAVQGLGLSVLPEFIIHQQLANGSLITLEPGVRPVDDKIYALYPRSSRSLRKVLALCDFLQQSLMSAPWSPSR</sequence>
<feature type="domain" description="HTH lysR-type" evidence="5">
    <location>
        <begin position="3"/>
        <end position="60"/>
    </location>
</feature>
<dbReference type="SUPFAM" id="SSF46785">
    <property type="entry name" value="Winged helix' DNA-binding domain"/>
    <property type="match status" value="1"/>
</dbReference>
<dbReference type="Proteomes" id="UP001476583">
    <property type="component" value="Chromosome"/>
</dbReference>
<dbReference type="InterPro" id="IPR036388">
    <property type="entry name" value="WH-like_DNA-bd_sf"/>
</dbReference>
<dbReference type="PROSITE" id="PS50931">
    <property type="entry name" value="HTH_LYSR"/>
    <property type="match status" value="1"/>
</dbReference>
<keyword evidence="4" id="KW-0804">Transcription</keyword>
<name>A0ABZ2RFR1_ECTME</name>
<evidence type="ECO:0000256" key="1">
    <source>
        <dbReference type="ARBA" id="ARBA00009437"/>
    </source>
</evidence>
<proteinExistence type="inferred from homology"/>
<dbReference type="SUPFAM" id="SSF53850">
    <property type="entry name" value="Periplasmic binding protein-like II"/>
    <property type="match status" value="1"/>
</dbReference>
<dbReference type="Pfam" id="PF03466">
    <property type="entry name" value="LysR_substrate"/>
    <property type="match status" value="1"/>
</dbReference>
<reference evidence="6 7" key="1">
    <citation type="submission" date="2024-03" db="EMBL/GenBank/DDBJ databases">
        <title>Complete genome of BD2.</title>
        <authorList>
            <person name="Cao G."/>
        </authorList>
    </citation>
    <scope>NUCLEOTIDE SEQUENCE [LARGE SCALE GENOMIC DNA]</scope>
    <source>
        <strain evidence="6 7">BD2</strain>
    </source>
</reference>
<dbReference type="InterPro" id="IPR005119">
    <property type="entry name" value="LysR_subst-bd"/>
</dbReference>
<evidence type="ECO:0000313" key="7">
    <source>
        <dbReference type="Proteomes" id="UP001476583"/>
    </source>
</evidence>
<comment type="similarity">
    <text evidence="1">Belongs to the LysR transcriptional regulatory family.</text>
</comment>
<evidence type="ECO:0000256" key="3">
    <source>
        <dbReference type="ARBA" id="ARBA00023125"/>
    </source>
</evidence>
<dbReference type="PANTHER" id="PTHR30537:SF81">
    <property type="entry name" value="TRANSCRIPTIONAL REGULATOR-RELATED"/>
    <property type="match status" value="1"/>
</dbReference>
<dbReference type="InterPro" id="IPR058163">
    <property type="entry name" value="LysR-type_TF_proteobact-type"/>
</dbReference>
<dbReference type="Pfam" id="PF00126">
    <property type="entry name" value="HTH_1"/>
    <property type="match status" value="1"/>
</dbReference>
<accession>A0ABZ2RFR1</accession>
<dbReference type="PANTHER" id="PTHR30537">
    <property type="entry name" value="HTH-TYPE TRANSCRIPTIONAL REGULATOR"/>
    <property type="match status" value="1"/>
</dbReference>
<evidence type="ECO:0000256" key="2">
    <source>
        <dbReference type="ARBA" id="ARBA00023015"/>
    </source>
</evidence>
<protein>
    <submittedName>
        <fullName evidence="6">LysR family transcriptional regulator</fullName>
    </submittedName>
</protein>
<evidence type="ECO:0000313" key="6">
    <source>
        <dbReference type="EMBL" id="WXL24851.1"/>
    </source>
</evidence>
<keyword evidence="3" id="KW-0238">DNA-binding</keyword>